<feature type="signal peptide" evidence="2">
    <location>
        <begin position="1"/>
        <end position="25"/>
    </location>
</feature>
<dbReference type="EMBL" id="QRBF01000004">
    <property type="protein sequence ID" value="RDS83322.1"/>
    <property type="molecule type" value="Genomic_DNA"/>
</dbReference>
<proteinExistence type="predicted"/>
<comment type="caution">
    <text evidence="3">The sequence shown here is derived from an EMBL/GenBank/DDBJ whole genome shotgun (WGS) entry which is preliminary data.</text>
</comment>
<organism evidence="3 4">
    <name type="scientific">Dyella psychrodurans</name>
    <dbReference type="NCBI Taxonomy" id="1927960"/>
    <lineage>
        <taxon>Bacteria</taxon>
        <taxon>Pseudomonadati</taxon>
        <taxon>Pseudomonadota</taxon>
        <taxon>Gammaproteobacteria</taxon>
        <taxon>Lysobacterales</taxon>
        <taxon>Rhodanobacteraceae</taxon>
        <taxon>Dyella</taxon>
    </lineage>
</organism>
<feature type="region of interest" description="Disordered" evidence="1">
    <location>
        <begin position="133"/>
        <end position="155"/>
    </location>
</feature>
<dbReference type="OrthoDB" id="6047015at2"/>
<dbReference type="Proteomes" id="UP000255334">
    <property type="component" value="Unassembled WGS sequence"/>
</dbReference>
<dbReference type="InterPro" id="IPR045500">
    <property type="entry name" value="DUF6491"/>
</dbReference>
<evidence type="ECO:0000256" key="2">
    <source>
        <dbReference type="SAM" id="SignalP"/>
    </source>
</evidence>
<keyword evidence="4" id="KW-1185">Reference proteome</keyword>
<gene>
    <name evidence="3" type="ORF">DWU99_12315</name>
</gene>
<dbReference type="AlphaFoldDB" id="A0A370X4R1"/>
<dbReference type="Pfam" id="PF20101">
    <property type="entry name" value="DUF6491"/>
    <property type="match status" value="1"/>
</dbReference>
<evidence type="ECO:0000313" key="4">
    <source>
        <dbReference type="Proteomes" id="UP000255334"/>
    </source>
</evidence>
<feature type="chain" id="PRO_5016919438" description="Lipoprotein" evidence="2">
    <location>
        <begin position="26"/>
        <end position="155"/>
    </location>
</feature>
<reference evidence="3 4" key="1">
    <citation type="submission" date="2018-07" db="EMBL/GenBank/DDBJ databases">
        <title>Dyella monticola sp. nov. and Dyella psychrodurans sp. nov. isolated from monsoon evergreen broad-leaved forest soil of Dinghu Mountain, China.</title>
        <authorList>
            <person name="Gao Z."/>
            <person name="Qiu L."/>
        </authorList>
    </citation>
    <scope>NUCLEOTIDE SEQUENCE [LARGE SCALE GENOMIC DNA]</scope>
    <source>
        <strain evidence="3 4">4MSK11</strain>
    </source>
</reference>
<accession>A0A370X4R1</accession>
<sequence length="155" mass="17392">MLKMRVAGVVLLGAWVAACSSVPYAQRQKQRQDAYNAAAGAPVRSFVYLGRMWSWEPLSDQQLVVYTVPSRAYLLDVWGCPNLPWTQVIGLTASFREVQTNFDKVLTGRRYAPCPITQIRPIDLARLKLEQQAQREVDMQPRSDANTPSVPAGQQ</sequence>
<evidence type="ECO:0000256" key="1">
    <source>
        <dbReference type="SAM" id="MobiDB-lite"/>
    </source>
</evidence>
<evidence type="ECO:0008006" key="5">
    <source>
        <dbReference type="Google" id="ProtNLM"/>
    </source>
</evidence>
<protein>
    <recommendedName>
        <fullName evidence="5">Lipoprotein</fullName>
    </recommendedName>
</protein>
<keyword evidence="2" id="KW-0732">Signal</keyword>
<dbReference type="PROSITE" id="PS51257">
    <property type="entry name" value="PROKAR_LIPOPROTEIN"/>
    <property type="match status" value="1"/>
</dbReference>
<name>A0A370X4R1_9GAMM</name>
<dbReference type="RefSeq" id="WP_115478361.1">
    <property type="nucleotide sequence ID" value="NZ_QRBF01000004.1"/>
</dbReference>
<evidence type="ECO:0000313" key="3">
    <source>
        <dbReference type="EMBL" id="RDS83322.1"/>
    </source>
</evidence>
<feature type="compositionally biased region" description="Polar residues" evidence="1">
    <location>
        <begin position="143"/>
        <end position="155"/>
    </location>
</feature>